<proteinExistence type="inferred from homology"/>
<feature type="domain" description="Protein kinase" evidence="18">
    <location>
        <begin position="566"/>
        <end position="749"/>
    </location>
</feature>
<evidence type="ECO:0000256" key="13">
    <source>
        <dbReference type="ARBA" id="ARBA00023180"/>
    </source>
</evidence>
<dbReference type="GO" id="GO:0004714">
    <property type="term" value="F:transmembrane receptor protein tyrosine kinase activity"/>
    <property type="evidence" value="ECO:0007669"/>
    <property type="project" value="UniProtKB-EC"/>
</dbReference>
<keyword evidence="10 17" id="KW-0472">Membrane</keyword>
<dbReference type="Pfam" id="PF07714">
    <property type="entry name" value="PK_Tyr_Ser-Thr"/>
    <property type="match status" value="1"/>
</dbReference>
<protein>
    <recommendedName>
        <fullName evidence="16">Tyrosine-protein kinase receptor</fullName>
        <ecNumber evidence="16">2.7.10.1</ecNumber>
    </recommendedName>
</protein>
<dbReference type="VEuPathDB" id="VectorBase:LDEU009983"/>
<keyword evidence="13" id="KW-0325">Glycoprotein</keyword>
<dbReference type="InterPro" id="IPR050122">
    <property type="entry name" value="RTK"/>
</dbReference>
<feature type="binding site" evidence="15">
    <location>
        <position position="598"/>
    </location>
    <ligand>
        <name>ATP</name>
        <dbReference type="ChEBI" id="CHEBI:30616"/>
    </ligand>
</feature>
<evidence type="ECO:0000256" key="3">
    <source>
        <dbReference type="ARBA" id="ARBA00022679"/>
    </source>
</evidence>
<evidence type="ECO:0000256" key="5">
    <source>
        <dbReference type="ARBA" id="ARBA00022737"/>
    </source>
</evidence>
<dbReference type="GO" id="GO:0005886">
    <property type="term" value="C:plasma membrane"/>
    <property type="evidence" value="ECO:0007669"/>
    <property type="project" value="TreeGrafter"/>
</dbReference>
<name>A0A443S3F8_9ACAR</name>
<evidence type="ECO:0000256" key="12">
    <source>
        <dbReference type="ARBA" id="ARBA00023170"/>
    </source>
</evidence>
<dbReference type="AlphaFoldDB" id="A0A443S3F8"/>
<evidence type="ECO:0000259" key="19">
    <source>
        <dbReference type="PROSITE" id="PS50853"/>
    </source>
</evidence>
<keyword evidence="7 20" id="KW-0418">Kinase</keyword>
<dbReference type="SUPFAM" id="SSF63825">
    <property type="entry name" value="YWTD domain"/>
    <property type="match status" value="1"/>
</dbReference>
<dbReference type="SUPFAM" id="SSF49265">
    <property type="entry name" value="Fibronectin type III"/>
    <property type="match status" value="1"/>
</dbReference>
<keyword evidence="9 17" id="KW-1133">Transmembrane helix</keyword>
<evidence type="ECO:0000256" key="11">
    <source>
        <dbReference type="ARBA" id="ARBA00023137"/>
    </source>
</evidence>
<dbReference type="InterPro" id="IPR020635">
    <property type="entry name" value="Tyr_kinase_cat_dom"/>
</dbReference>
<evidence type="ECO:0000256" key="14">
    <source>
        <dbReference type="ARBA" id="ARBA00051243"/>
    </source>
</evidence>
<dbReference type="CDD" id="cd00063">
    <property type="entry name" value="FN3"/>
    <property type="match status" value="1"/>
</dbReference>
<accession>A0A443S3F8</accession>
<dbReference type="OrthoDB" id="65481at2759"/>
<dbReference type="InterPro" id="IPR003961">
    <property type="entry name" value="FN3_dom"/>
</dbReference>
<dbReference type="Gene3D" id="3.30.200.20">
    <property type="entry name" value="Phosphorylase Kinase, domain 1"/>
    <property type="match status" value="1"/>
</dbReference>
<dbReference type="GO" id="GO:0007169">
    <property type="term" value="P:cell surface receptor protein tyrosine kinase signaling pathway"/>
    <property type="evidence" value="ECO:0007669"/>
    <property type="project" value="InterPro"/>
</dbReference>
<keyword evidence="6 15" id="KW-0547">Nucleotide-binding</keyword>
<evidence type="ECO:0000256" key="6">
    <source>
        <dbReference type="ARBA" id="ARBA00022741"/>
    </source>
</evidence>
<organism evidence="20 21">
    <name type="scientific">Leptotrombidium deliense</name>
    <dbReference type="NCBI Taxonomy" id="299467"/>
    <lineage>
        <taxon>Eukaryota</taxon>
        <taxon>Metazoa</taxon>
        <taxon>Ecdysozoa</taxon>
        <taxon>Arthropoda</taxon>
        <taxon>Chelicerata</taxon>
        <taxon>Arachnida</taxon>
        <taxon>Acari</taxon>
        <taxon>Acariformes</taxon>
        <taxon>Trombidiformes</taxon>
        <taxon>Prostigmata</taxon>
        <taxon>Anystina</taxon>
        <taxon>Parasitengona</taxon>
        <taxon>Trombiculoidea</taxon>
        <taxon>Trombiculidae</taxon>
        <taxon>Leptotrombidium</taxon>
    </lineage>
</organism>
<dbReference type="InterPro" id="IPR001245">
    <property type="entry name" value="Ser-Thr/Tyr_kinase_cat_dom"/>
</dbReference>
<dbReference type="Pfam" id="PF00041">
    <property type="entry name" value="fn3"/>
    <property type="match status" value="1"/>
</dbReference>
<feature type="transmembrane region" description="Helical" evidence="17">
    <location>
        <begin position="487"/>
        <end position="508"/>
    </location>
</feature>
<dbReference type="PROSITE" id="PS50853">
    <property type="entry name" value="FN3"/>
    <property type="match status" value="1"/>
</dbReference>
<evidence type="ECO:0000259" key="18">
    <source>
        <dbReference type="PROSITE" id="PS50011"/>
    </source>
</evidence>
<dbReference type="Gene3D" id="1.10.510.10">
    <property type="entry name" value="Transferase(Phosphotransferase) domain 1"/>
    <property type="match status" value="1"/>
</dbReference>
<comment type="caution">
    <text evidence="20">The sequence shown here is derived from an EMBL/GenBank/DDBJ whole genome shotgun (WGS) entry which is preliminary data.</text>
</comment>
<evidence type="ECO:0000256" key="8">
    <source>
        <dbReference type="ARBA" id="ARBA00022840"/>
    </source>
</evidence>
<dbReference type="GO" id="GO:0005524">
    <property type="term" value="F:ATP binding"/>
    <property type="evidence" value="ECO:0007669"/>
    <property type="project" value="UniProtKB-UniRule"/>
</dbReference>
<dbReference type="Gene3D" id="2.60.40.10">
    <property type="entry name" value="Immunoglobulins"/>
    <property type="match status" value="1"/>
</dbReference>
<dbReference type="EMBL" id="NCKV01009960">
    <property type="protein sequence ID" value="RWS22057.1"/>
    <property type="molecule type" value="Genomic_DNA"/>
</dbReference>
<dbReference type="STRING" id="299467.A0A443S3F8"/>
<dbReference type="PROSITE" id="PS00107">
    <property type="entry name" value="PROTEIN_KINASE_ATP"/>
    <property type="match status" value="1"/>
</dbReference>
<evidence type="ECO:0000313" key="21">
    <source>
        <dbReference type="Proteomes" id="UP000288716"/>
    </source>
</evidence>
<evidence type="ECO:0000256" key="16">
    <source>
        <dbReference type="RuleBase" id="RU000312"/>
    </source>
</evidence>
<evidence type="ECO:0000256" key="4">
    <source>
        <dbReference type="ARBA" id="ARBA00022692"/>
    </source>
</evidence>
<dbReference type="SUPFAM" id="SSF56112">
    <property type="entry name" value="Protein kinase-like (PK-like)"/>
    <property type="match status" value="1"/>
</dbReference>
<dbReference type="InterPro" id="IPR000719">
    <property type="entry name" value="Prot_kinase_dom"/>
</dbReference>
<evidence type="ECO:0000256" key="1">
    <source>
        <dbReference type="ARBA" id="ARBA00004167"/>
    </source>
</evidence>
<feature type="non-terminal residue" evidence="20">
    <location>
        <position position="749"/>
    </location>
</feature>
<evidence type="ECO:0000256" key="7">
    <source>
        <dbReference type="ARBA" id="ARBA00022777"/>
    </source>
</evidence>
<dbReference type="PRINTS" id="PR00109">
    <property type="entry name" value="TYRKINASE"/>
</dbReference>
<keyword evidence="4 16" id="KW-0812">Transmembrane</keyword>
<dbReference type="InterPro" id="IPR011009">
    <property type="entry name" value="Kinase-like_dom_sf"/>
</dbReference>
<evidence type="ECO:0000256" key="10">
    <source>
        <dbReference type="ARBA" id="ARBA00023136"/>
    </source>
</evidence>
<keyword evidence="3" id="KW-0808">Transferase</keyword>
<comment type="catalytic activity">
    <reaction evidence="14 16">
        <text>L-tyrosyl-[protein] + ATP = O-phospho-L-tyrosyl-[protein] + ADP + H(+)</text>
        <dbReference type="Rhea" id="RHEA:10596"/>
        <dbReference type="Rhea" id="RHEA-COMP:10136"/>
        <dbReference type="Rhea" id="RHEA-COMP:20101"/>
        <dbReference type="ChEBI" id="CHEBI:15378"/>
        <dbReference type="ChEBI" id="CHEBI:30616"/>
        <dbReference type="ChEBI" id="CHEBI:46858"/>
        <dbReference type="ChEBI" id="CHEBI:61978"/>
        <dbReference type="ChEBI" id="CHEBI:456216"/>
        <dbReference type="EC" id="2.7.10.1"/>
    </reaction>
</comment>
<comment type="similarity">
    <text evidence="16">Belongs to the protein kinase superfamily. Tyr protein kinase family. Insulin receptor subfamily.</text>
</comment>
<dbReference type="GO" id="GO:0043235">
    <property type="term" value="C:receptor complex"/>
    <property type="evidence" value="ECO:0007669"/>
    <property type="project" value="TreeGrafter"/>
</dbReference>
<keyword evidence="2 16" id="KW-0597">Phosphoprotein</keyword>
<dbReference type="InterPro" id="IPR017441">
    <property type="entry name" value="Protein_kinase_ATP_BS"/>
</dbReference>
<dbReference type="InterPro" id="IPR002011">
    <property type="entry name" value="Tyr_kinase_rcpt_2_CS"/>
</dbReference>
<dbReference type="PROSITE" id="PS00239">
    <property type="entry name" value="RECEPTOR_TYR_KIN_II"/>
    <property type="match status" value="1"/>
</dbReference>
<dbReference type="PROSITE" id="PS50011">
    <property type="entry name" value="PROTEIN_KINASE_DOM"/>
    <property type="match status" value="1"/>
</dbReference>
<dbReference type="PANTHER" id="PTHR24416">
    <property type="entry name" value="TYROSINE-PROTEIN KINASE RECEPTOR"/>
    <property type="match status" value="1"/>
</dbReference>
<evidence type="ECO:0000256" key="9">
    <source>
        <dbReference type="ARBA" id="ARBA00022989"/>
    </source>
</evidence>
<keyword evidence="8 15" id="KW-0067">ATP-binding</keyword>
<evidence type="ECO:0000256" key="2">
    <source>
        <dbReference type="ARBA" id="ARBA00022553"/>
    </source>
</evidence>
<gene>
    <name evidence="20" type="ORF">B4U80_11379</name>
</gene>
<dbReference type="PANTHER" id="PTHR24416:SF527">
    <property type="entry name" value="PROTO-ONCOGENE TYROSINE-PROTEIN KINASE ROS"/>
    <property type="match status" value="1"/>
</dbReference>
<dbReference type="InterPro" id="IPR008266">
    <property type="entry name" value="Tyr_kinase_AS"/>
</dbReference>
<keyword evidence="12 16" id="KW-0675">Receptor</keyword>
<sequence length="749" mass="85108">MSQGAWQEWLYDILIEEAVSNKIEEIANISKTSCDLHQLKPNTVYKISVRASSKAGKGPWSSAFVGSTLKSVNKKYDSPSILWATKSGRLLQSDLTADTIEPVLNAVHLNKTIVKDLCWYKDLVLLNLNNTSVIVYNKTNQSMLPLKSITSVKTMAIDWLTPKLYWSNDDDKMIMRSSLGGNQREIVRLMTEAKQLAIDALSAKLYWITDLTVECSQLNGRKHKTFFKVENFFGKQVMGLTLDLDHMAIFWVVRYNNDYFLYKVDLITEESFGNPIQLIKSTSPSNEELIGGSLWYFNNRFFVHHFNSILVTDLKGRNAAFLRLPEKVETIEIIDHSIHQIPNQIGHDINVIPNAVNASSVFLDVLYDKYTLYWKEVSNVNYGDVFYEVIIKQDYDSVINVVTNLTQYVYSINEHQTYSPFLRVVIKSMTYWATSAPTVVDLSLDGMNVTGTVLPSVAKSLPSKTRAMSKPMPPITSIQHSSSSNSYILYIVITFLCAIIVTFVVLIFHKIHKDKDEKKVLREADIVTLNEIPPHLSCENNAHYLNGDVYLDEDLSSIPKISSKDWKITRILGSGAFATVYEGVVCDSNGKEIKIAIKDAKLMHSIQTIRDTATEQNRNDFLKEAKLMRNFKHKHILQLFGICLEKNPILIFELMAGGDLLSYLRKHRPEIGKQSALNTNDLFSICIDVAKGCKYLEEMHYVHRDLAARNCLVSSHSRNDRVVKIGDFGLARDIYKNDYYRKAGEGLLP</sequence>
<dbReference type="SMART" id="SM00220">
    <property type="entry name" value="S_TKc"/>
    <property type="match status" value="1"/>
</dbReference>
<dbReference type="InterPro" id="IPR011042">
    <property type="entry name" value="6-blade_b-propeller_TolB-like"/>
</dbReference>
<keyword evidence="5" id="KW-0677">Repeat</keyword>
<feature type="domain" description="Fibronectin type-III" evidence="19">
    <location>
        <begin position="1"/>
        <end position="71"/>
    </location>
</feature>
<dbReference type="PROSITE" id="PS00109">
    <property type="entry name" value="PROTEIN_KINASE_TYR"/>
    <property type="match status" value="1"/>
</dbReference>
<evidence type="ECO:0000256" key="15">
    <source>
        <dbReference type="PROSITE-ProRule" id="PRU10141"/>
    </source>
</evidence>
<dbReference type="GO" id="GO:0032006">
    <property type="term" value="P:regulation of TOR signaling"/>
    <property type="evidence" value="ECO:0007669"/>
    <property type="project" value="TreeGrafter"/>
</dbReference>
<keyword evidence="11" id="KW-0829">Tyrosine-protein kinase</keyword>
<reference evidence="20 21" key="1">
    <citation type="journal article" date="2018" name="Gigascience">
        <title>Genomes of trombidid mites reveal novel predicted allergens and laterally-transferred genes associated with secondary metabolism.</title>
        <authorList>
            <person name="Dong X."/>
            <person name="Chaisiri K."/>
            <person name="Xia D."/>
            <person name="Armstrong S.D."/>
            <person name="Fang Y."/>
            <person name="Donnelly M.J."/>
            <person name="Kadowaki T."/>
            <person name="McGarry J.W."/>
            <person name="Darby A.C."/>
            <person name="Makepeace B.L."/>
        </authorList>
    </citation>
    <scope>NUCLEOTIDE SEQUENCE [LARGE SCALE GENOMIC DNA]</scope>
    <source>
        <strain evidence="20">UoL-UT</strain>
    </source>
</reference>
<dbReference type="Gene3D" id="2.120.10.30">
    <property type="entry name" value="TolB, C-terminal domain"/>
    <property type="match status" value="1"/>
</dbReference>
<dbReference type="InterPro" id="IPR036116">
    <property type="entry name" value="FN3_sf"/>
</dbReference>
<dbReference type="InterPro" id="IPR013783">
    <property type="entry name" value="Ig-like_fold"/>
</dbReference>
<keyword evidence="21" id="KW-1185">Reference proteome</keyword>
<evidence type="ECO:0000256" key="17">
    <source>
        <dbReference type="SAM" id="Phobius"/>
    </source>
</evidence>
<comment type="subcellular location">
    <subcellularLocation>
        <location evidence="1">Membrane</location>
        <topology evidence="1">Single-pass membrane protein</topology>
    </subcellularLocation>
</comment>
<dbReference type="SMART" id="SM00219">
    <property type="entry name" value="TyrKc"/>
    <property type="match status" value="1"/>
</dbReference>
<dbReference type="EC" id="2.7.10.1" evidence="16"/>
<dbReference type="Proteomes" id="UP000288716">
    <property type="component" value="Unassembled WGS sequence"/>
</dbReference>
<evidence type="ECO:0000313" key="20">
    <source>
        <dbReference type="EMBL" id="RWS22057.1"/>
    </source>
</evidence>